<dbReference type="EnsemblMetazoa" id="AATE019779-RA">
    <property type="protein sequence ID" value="AATE019779-PA.1"/>
    <property type="gene ID" value="AATE019779"/>
</dbReference>
<protein>
    <submittedName>
        <fullName evidence="1">Uncharacterized protein</fullName>
    </submittedName>
</protein>
<evidence type="ECO:0000313" key="1">
    <source>
        <dbReference type="EnsemblMetazoa" id="AATE019779-PA.1"/>
    </source>
</evidence>
<proteinExistence type="predicted"/>
<dbReference type="AlphaFoldDB" id="A0A182JKH9"/>
<sequence>MATGDQGQIQTHTLVGTRRTRFASRWKTRENSPFGSALNRGLNEAEKPRASSSSSVLFFGSHVILFSFLSRRRAFANQVDTCVSVILVMIASMIFSPLVGYGFFLCSFSHAFSVAVDSRVAFFRRAARSYPAPYLQVFSTLHLACRGKGT</sequence>
<organism evidence="1">
    <name type="scientific">Anopheles atroparvus</name>
    <name type="common">European mosquito</name>
    <dbReference type="NCBI Taxonomy" id="41427"/>
    <lineage>
        <taxon>Eukaryota</taxon>
        <taxon>Metazoa</taxon>
        <taxon>Ecdysozoa</taxon>
        <taxon>Arthropoda</taxon>
        <taxon>Hexapoda</taxon>
        <taxon>Insecta</taxon>
        <taxon>Pterygota</taxon>
        <taxon>Neoptera</taxon>
        <taxon>Endopterygota</taxon>
        <taxon>Diptera</taxon>
        <taxon>Nematocera</taxon>
        <taxon>Culicoidea</taxon>
        <taxon>Culicidae</taxon>
        <taxon>Anophelinae</taxon>
        <taxon>Anopheles</taxon>
    </lineage>
</organism>
<reference evidence="1" key="1">
    <citation type="submission" date="2022-08" db="UniProtKB">
        <authorList>
            <consortium name="EnsemblMetazoa"/>
        </authorList>
    </citation>
    <scope>IDENTIFICATION</scope>
    <source>
        <strain evidence="1">EBRO</strain>
    </source>
</reference>
<name>A0A182JKH9_ANOAO</name>
<accession>A0A182JKH9</accession>
<dbReference type="VEuPathDB" id="VectorBase:AATE019779"/>